<organism evidence="1 2">
    <name type="scientific">Sphingomonas ginkgonis</name>
    <dbReference type="NCBI Taxonomy" id="2315330"/>
    <lineage>
        <taxon>Bacteria</taxon>
        <taxon>Pseudomonadati</taxon>
        <taxon>Pseudomonadota</taxon>
        <taxon>Alphaproteobacteria</taxon>
        <taxon>Sphingomonadales</taxon>
        <taxon>Sphingomonadaceae</taxon>
        <taxon>Sphingomonas</taxon>
    </lineage>
</organism>
<dbReference type="Proteomes" id="UP000274661">
    <property type="component" value="Unassembled WGS sequence"/>
</dbReference>
<evidence type="ECO:0000313" key="2">
    <source>
        <dbReference type="Proteomes" id="UP000274661"/>
    </source>
</evidence>
<dbReference type="AlphaFoldDB" id="A0A429V7R2"/>
<evidence type="ECO:0008006" key="3">
    <source>
        <dbReference type="Google" id="ProtNLM"/>
    </source>
</evidence>
<accession>A0A429V7R2</accession>
<sequence length="77" mass="8793">MATSSDLKVWVVDALQSSGPATVPQIAKHIWDNHEAELRSSGNLFYTWQYAMRWAGQQLQMEGKLRKKGAGRTWFLL</sequence>
<protein>
    <recommendedName>
        <fullName evidence="3">Restriction system protein Mrr-like N-terminal domain-containing protein</fullName>
    </recommendedName>
</protein>
<keyword evidence="2" id="KW-1185">Reference proteome</keyword>
<dbReference type="OrthoDB" id="9815437at2"/>
<reference evidence="1 2" key="1">
    <citation type="submission" date="2018-12" db="EMBL/GenBank/DDBJ databases">
        <title>Sphingomonas sp. HMF7854 Genome sequencing and assembly.</title>
        <authorList>
            <person name="Cha I."/>
            <person name="Kang H."/>
            <person name="Kim H."/>
            <person name="Kang J."/>
            <person name="Joh K."/>
        </authorList>
    </citation>
    <scope>NUCLEOTIDE SEQUENCE [LARGE SCALE GENOMIC DNA]</scope>
    <source>
        <strain evidence="1 2">HMF7854</strain>
    </source>
</reference>
<name>A0A429V7R2_9SPHN</name>
<evidence type="ECO:0000313" key="1">
    <source>
        <dbReference type="EMBL" id="RST29993.1"/>
    </source>
</evidence>
<comment type="caution">
    <text evidence="1">The sequence shown here is derived from an EMBL/GenBank/DDBJ whole genome shotgun (WGS) entry which is preliminary data.</text>
</comment>
<dbReference type="EMBL" id="RWJF01000001">
    <property type="protein sequence ID" value="RST29993.1"/>
    <property type="molecule type" value="Genomic_DNA"/>
</dbReference>
<proteinExistence type="predicted"/>
<gene>
    <name evidence="1" type="ORF">HMF7854_03485</name>
</gene>